<dbReference type="EMBL" id="CP000854">
    <property type="protein sequence ID" value="ACC41480.1"/>
    <property type="molecule type" value="Genomic_DNA"/>
</dbReference>
<evidence type="ECO:0000256" key="2">
    <source>
        <dbReference type="ARBA" id="ARBA00022840"/>
    </source>
</evidence>
<dbReference type="STRING" id="216594.MMAR_3043"/>
<evidence type="ECO:0000256" key="1">
    <source>
        <dbReference type="ARBA" id="ARBA00022741"/>
    </source>
</evidence>
<dbReference type="GO" id="GO:0004016">
    <property type="term" value="F:adenylate cyclase activity"/>
    <property type="evidence" value="ECO:0007669"/>
    <property type="project" value="UniProtKB-ARBA"/>
</dbReference>
<keyword evidence="6" id="KW-1185">Reference proteome</keyword>
<name>B2HF62_MYCMM</name>
<dbReference type="InterPro" id="IPR001054">
    <property type="entry name" value="A/G_cyclase"/>
</dbReference>
<dbReference type="GO" id="GO:0035556">
    <property type="term" value="P:intracellular signal transduction"/>
    <property type="evidence" value="ECO:0007669"/>
    <property type="project" value="InterPro"/>
</dbReference>
<evidence type="ECO:0000313" key="5">
    <source>
        <dbReference type="EMBL" id="ACC41480.1"/>
    </source>
</evidence>
<accession>B2HF62</accession>
<sequence>MTRLLAMPDSRPRGAANDDVDHPAGTSIDELLDQAVAAINRGDRGAASELAGQVLAVDLGNADAEDLLTLRSTGGEIRRLTILFADLVDATILSTRLEPGSYGLLVGRYRDLVLDIVNRFGGHIGSPKGEGLLAVFGYPQAHEDDARRAVWAGLEISHQVARLGEQLRRRVGSQLAARVGIHRGLVYLDTGQDDVYGLGANLAARVAGLAPPGAVVVSDVVAPLLQGAFELQECPAAAVKGVVEPIVHHRVLGERETAARSARGPLVGRDREVARLQDNWADVQAGTRATAGLVLWGEPGIGKSRLAAAAAGIAENSGAVVLELAGSSLHADAGLHPIRTLLEHRSGISRLTPQDERLRLLEAEVSARGLDPLTTVPLLAPVLSIAPEYGYQPAPAEGRRLYELIKQAVQDYVLASVGDRAGLVIAEDAHWFDPSTIEMLGSLLANGTGRLLLVITGRPGDWLPRQWPVEVIELKPLTQEQTHTLIDALDPGLSSDDRAAIAGRCDGVPFYIEQVVTGLRTSGVPEGLYEPLLARLRASANVVPVVEAAALIGRHLDRGLLTSVVDLSDEALDDVLGELEDAQVFEPWGTNGWRFRHELLREVAAELAPPSVRRELHSKVADALIGGAGGEPDWQLVAAHYERAENHGEAVSAYQRASTAARRRGAVGEARGYLTNALTQIDRQGAERARDLREMAVRLERGFLASVAEGPLNRATATDFECCLRLGGAEVRDDEVFETLLALAGYYFAVGDLARSTGVFEALRAGLTDGREFFGLLIRICLGIAAWLRGAFATAGPQIQCAAEELLAADQHTIEAMWFAPTDPLTMAHGVLALDRIAHGDLRAAQAQVAQAARRADGLSFPHGPFSVGFARFFEIWVDVEAHRFDHAAAAASGLIDHAQRHGFEVWALWGMALRATVDALASIGLDDPAVIGASIARATELVQTVRAAGLTVYVTLFEGALGQALAAAGHREQARARLEEAIALGRSTEMCFYEAELLRLRAHTQDDPATRRSELAAALDLARRQGTPLYELRAALDDFELRGGPARQALVEAFNRMPTDSPLPELARARRMLA</sequence>
<dbReference type="eggNOG" id="COG2114">
    <property type="taxonomic scope" value="Bacteria"/>
</dbReference>
<dbReference type="GO" id="GO:0009190">
    <property type="term" value="P:cyclic nucleotide biosynthetic process"/>
    <property type="evidence" value="ECO:0007669"/>
    <property type="project" value="InterPro"/>
</dbReference>
<dbReference type="AlphaFoldDB" id="B2HF62"/>
<proteinExistence type="predicted"/>
<dbReference type="InterPro" id="IPR041664">
    <property type="entry name" value="AAA_16"/>
</dbReference>
<feature type="region of interest" description="Disordered" evidence="3">
    <location>
        <begin position="1"/>
        <end position="23"/>
    </location>
</feature>
<evidence type="ECO:0000259" key="4">
    <source>
        <dbReference type="PROSITE" id="PS50125"/>
    </source>
</evidence>
<dbReference type="PROSITE" id="PS50125">
    <property type="entry name" value="GUANYLATE_CYCLASE_2"/>
    <property type="match status" value="1"/>
</dbReference>
<dbReference type="PANTHER" id="PTHR16305:SF28">
    <property type="entry name" value="GUANYLATE CYCLASE DOMAIN-CONTAINING PROTEIN"/>
    <property type="match status" value="1"/>
</dbReference>
<evidence type="ECO:0000313" key="6">
    <source>
        <dbReference type="Proteomes" id="UP000001190"/>
    </source>
</evidence>
<dbReference type="Proteomes" id="UP000001190">
    <property type="component" value="Chromosome"/>
</dbReference>
<dbReference type="KEGG" id="mmi:MMAR_3043"/>
<dbReference type="GO" id="GO:0005737">
    <property type="term" value="C:cytoplasm"/>
    <property type="evidence" value="ECO:0007669"/>
    <property type="project" value="TreeGrafter"/>
</dbReference>
<keyword evidence="2" id="KW-0067">ATP-binding</keyword>
<dbReference type="eggNOG" id="COG3899">
    <property type="taxonomic scope" value="Bacteria"/>
</dbReference>
<dbReference type="InterPro" id="IPR027417">
    <property type="entry name" value="P-loop_NTPase"/>
</dbReference>
<evidence type="ECO:0000256" key="3">
    <source>
        <dbReference type="SAM" id="MobiDB-lite"/>
    </source>
</evidence>
<dbReference type="SUPFAM" id="SSF52540">
    <property type="entry name" value="P-loop containing nucleoside triphosphate hydrolases"/>
    <property type="match status" value="1"/>
</dbReference>
<reference evidence="5 6" key="1">
    <citation type="journal article" date="2008" name="Genome Res.">
        <title>Insights from the complete genome sequence of Mycobacterium marinum on the evolution of Mycobacterium tuberculosis.</title>
        <authorList>
            <person name="Stinear T.P."/>
            <person name="Seemann T."/>
            <person name="Harrison P.F."/>
            <person name="Jenkin G.A."/>
            <person name="Davies J.K."/>
            <person name="Johnson P.D."/>
            <person name="Abdellah Z."/>
            <person name="Arrowsmith C."/>
            <person name="Chillingworth T."/>
            <person name="Churcher C."/>
            <person name="Clarke K."/>
            <person name="Cronin A."/>
            <person name="Davis P."/>
            <person name="Goodhead I."/>
            <person name="Holroyd N."/>
            <person name="Jagels K."/>
            <person name="Lord A."/>
            <person name="Moule S."/>
            <person name="Mungall K."/>
            <person name="Norbertczak H."/>
            <person name="Quail M.A."/>
            <person name="Rabbinowitsch E."/>
            <person name="Walker D."/>
            <person name="White B."/>
            <person name="Whitehead S."/>
            <person name="Small P.L."/>
            <person name="Brosch R."/>
            <person name="Ramakrishnan L."/>
            <person name="Fischbach M.A."/>
            <person name="Parkhill J."/>
            <person name="Cole S.T."/>
        </authorList>
    </citation>
    <scope>NUCLEOTIDE SEQUENCE [LARGE SCALE GENOMIC DNA]</scope>
    <source>
        <strain evidence="6">ATCC BAA-535 / M</strain>
    </source>
</reference>
<organism evidence="5 6">
    <name type="scientific">Mycobacterium marinum (strain ATCC BAA-535 / M)</name>
    <dbReference type="NCBI Taxonomy" id="216594"/>
    <lineage>
        <taxon>Bacteria</taxon>
        <taxon>Bacillati</taxon>
        <taxon>Actinomycetota</taxon>
        <taxon>Actinomycetes</taxon>
        <taxon>Mycobacteriales</taxon>
        <taxon>Mycobacteriaceae</taxon>
        <taxon>Mycobacterium</taxon>
        <taxon>Mycobacterium ulcerans group</taxon>
    </lineage>
</organism>
<dbReference type="Pfam" id="PF13191">
    <property type="entry name" value="AAA_16"/>
    <property type="match status" value="1"/>
</dbReference>
<gene>
    <name evidence="5" type="ordered locus">MMAR_3043</name>
</gene>
<dbReference type="GO" id="GO:0005524">
    <property type="term" value="F:ATP binding"/>
    <property type="evidence" value="ECO:0007669"/>
    <property type="project" value="UniProtKB-KW"/>
</dbReference>
<dbReference type="Gene3D" id="3.40.50.300">
    <property type="entry name" value="P-loop containing nucleotide triphosphate hydrolases"/>
    <property type="match status" value="1"/>
</dbReference>
<dbReference type="CDD" id="cd07302">
    <property type="entry name" value="CHD"/>
    <property type="match status" value="1"/>
</dbReference>
<dbReference type="Gene3D" id="3.30.70.1230">
    <property type="entry name" value="Nucleotide cyclase"/>
    <property type="match status" value="1"/>
</dbReference>
<keyword evidence="1" id="KW-0547">Nucleotide-binding</keyword>
<feature type="domain" description="Guanylate cyclase" evidence="4">
    <location>
        <begin position="81"/>
        <end position="207"/>
    </location>
</feature>
<dbReference type="InterPro" id="IPR029787">
    <property type="entry name" value="Nucleotide_cyclase"/>
</dbReference>
<dbReference type="SMART" id="SM00044">
    <property type="entry name" value="CYCc"/>
    <property type="match status" value="1"/>
</dbReference>
<dbReference type="PANTHER" id="PTHR16305">
    <property type="entry name" value="TESTICULAR SOLUBLE ADENYLYL CYCLASE"/>
    <property type="match status" value="1"/>
</dbReference>
<dbReference type="Pfam" id="PF00211">
    <property type="entry name" value="Guanylate_cyc"/>
    <property type="match status" value="1"/>
</dbReference>
<dbReference type="HOGENOM" id="CLU_004435_3_1_11"/>
<protein>
    <submittedName>
        <fullName evidence="5">Adenylate cyclase</fullName>
    </submittedName>
</protein>
<dbReference type="SUPFAM" id="SSF55073">
    <property type="entry name" value="Nucleotide cyclase"/>
    <property type="match status" value="1"/>
</dbReference>